<evidence type="ECO:0000259" key="1">
    <source>
        <dbReference type="SMART" id="SM00418"/>
    </source>
</evidence>
<dbReference type="RefSeq" id="WP_303737484.1">
    <property type="nucleotide sequence ID" value="NZ_SUTE01000072.1"/>
</dbReference>
<name>A0A8T3VME1_9EURY</name>
<dbReference type="InterPro" id="IPR024096">
    <property type="entry name" value="NO_sig/Golgi_transp_ligand-bd"/>
</dbReference>
<dbReference type="InterPro" id="IPR001845">
    <property type="entry name" value="HTH_ArsR_DNA-bd_dom"/>
</dbReference>
<dbReference type="InterPro" id="IPR036390">
    <property type="entry name" value="WH_DNA-bd_sf"/>
</dbReference>
<evidence type="ECO:0000313" key="4">
    <source>
        <dbReference type="Proteomes" id="UP000762703"/>
    </source>
</evidence>
<dbReference type="Proteomes" id="UP000762703">
    <property type="component" value="Unassembled WGS sequence"/>
</dbReference>
<dbReference type="SUPFAM" id="SSF46785">
    <property type="entry name" value="Winged helix' DNA-binding domain"/>
    <property type="match status" value="1"/>
</dbReference>
<feature type="domain" description="4-vinyl reductase 4VR" evidence="2">
    <location>
        <begin position="188"/>
        <end position="250"/>
    </location>
</feature>
<dbReference type="PANTHER" id="PTHR35090:SF2">
    <property type="entry name" value="ARSR FAMILY TRANSCRIPTIONAL REGULATOR"/>
    <property type="match status" value="1"/>
</dbReference>
<organism evidence="3 4">
    <name type="scientific">Methanobrevibacter millerae</name>
    <dbReference type="NCBI Taxonomy" id="230361"/>
    <lineage>
        <taxon>Archaea</taxon>
        <taxon>Methanobacteriati</taxon>
        <taxon>Methanobacteriota</taxon>
        <taxon>Methanomada group</taxon>
        <taxon>Methanobacteria</taxon>
        <taxon>Methanobacteriales</taxon>
        <taxon>Methanobacteriaceae</taxon>
        <taxon>Methanobrevibacter</taxon>
    </lineage>
</organism>
<dbReference type="Gene3D" id="1.10.10.10">
    <property type="entry name" value="Winged helix-like DNA-binding domain superfamily/Winged helix DNA-binding domain"/>
    <property type="match status" value="1"/>
</dbReference>
<dbReference type="SMART" id="SM00418">
    <property type="entry name" value="HTH_ARSR"/>
    <property type="match status" value="1"/>
</dbReference>
<sequence>MGEDKPIQIFSSPEKNIGVNVVKSPVKLTILEMLRSSEMEFDEIVSNTGKSKSTVSVHLKSLREMGIVSFKIHPKDNRKKIFYINSKYLGSVNLKDQKELEETQKEYLVNNIINDNGDFTLLLFHTLRSMLIQEGINIDPVLQATGNQIGKSLFDSLYDEDLNQFLSNIGEFWENHGLGRVSFEIGDIIKVTSFDCFECELLPKTGKPACFLDTGIFEALFGEYFNSPVSVIEIQCYTMGDGKCVFEIEPLN</sequence>
<dbReference type="InterPro" id="IPR004096">
    <property type="entry name" value="V4R"/>
</dbReference>
<dbReference type="Pfam" id="PF02830">
    <property type="entry name" value="V4R"/>
    <property type="match status" value="1"/>
</dbReference>
<feature type="domain" description="HTH arsR-type" evidence="1">
    <location>
        <begin position="16"/>
        <end position="94"/>
    </location>
</feature>
<evidence type="ECO:0000259" key="2">
    <source>
        <dbReference type="SMART" id="SM00989"/>
    </source>
</evidence>
<gene>
    <name evidence="3" type="ORF">E7Z73_08905</name>
</gene>
<comment type="caution">
    <text evidence="3">The sequence shown here is derived from an EMBL/GenBank/DDBJ whole genome shotgun (WGS) entry which is preliminary data.</text>
</comment>
<dbReference type="InterPro" id="IPR011991">
    <property type="entry name" value="ArsR-like_HTH"/>
</dbReference>
<dbReference type="CDD" id="cd00090">
    <property type="entry name" value="HTH_ARSR"/>
    <property type="match status" value="1"/>
</dbReference>
<evidence type="ECO:0000313" key="3">
    <source>
        <dbReference type="EMBL" id="MBE6505830.1"/>
    </source>
</evidence>
<proteinExistence type="predicted"/>
<dbReference type="PANTHER" id="PTHR35090">
    <property type="entry name" value="DNA-DIRECTED RNA POLYMERASE SUBUNIT I"/>
    <property type="match status" value="1"/>
</dbReference>
<reference evidence="3" key="1">
    <citation type="submission" date="2019-04" db="EMBL/GenBank/DDBJ databases">
        <title>Evolution of Biomass-Degrading Anaerobic Consortia Revealed by Metagenomics.</title>
        <authorList>
            <person name="Peng X."/>
        </authorList>
    </citation>
    <scope>NUCLEOTIDE SEQUENCE</scope>
    <source>
        <strain evidence="3">SIG12</strain>
    </source>
</reference>
<dbReference type="Gene3D" id="3.30.1380.20">
    <property type="entry name" value="Trafficking protein particle complex subunit 3"/>
    <property type="match status" value="1"/>
</dbReference>
<dbReference type="EMBL" id="SUTE01000072">
    <property type="protein sequence ID" value="MBE6505830.1"/>
    <property type="molecule type" value="Genomic_DNA"/>
</dbReference>
<dbReference type="GO" id="GO:0003700">
    <property type="term" value="F:DNA-binding transcription factor activity"/>
    <property type="evidence" value="ECO:0007669"/>
    <property type="project" value="InterPro"/>
</dbReference>
<accession>A0A8T3VME1</accession>
<protein>
    <submittedName>
        <fullName evidence="3">ArsR family transcriptional regulator</fullName>
    </submittedName>
</protein>
<dbReference type="Pfam" id="PF01022">
    <property type="entry name" value="HTH_5"/>
    <property type="match status" value="1"/>
</dbReference>
<dbReference type="AlphaFoldDB" id="A0A8T3VME1"/>
<dbReference type="SUPFAM" id="SSF111126">
    <property type="entry name" value="Ligand-binding domain in the NO signalling and Golgi transport"/>
    <property type="match status" value="1"/>
</dbReference>
<dbReference type="InterPro" id="IPR036388">
    <property type="entry name" value="WH-like_DNA-bd_sf"/>
</dbReference>
<dbReference type="SMART" id="SM00989">
    <property type="entry name" value="V4R"/>
    <property type="match status" value="1"/>
</dbReference>